<dbReference type="EMBL" id="QRXG01000001">
    <property type="protein sequence ID" value="RGT84787.1"/>
    <property type="molecule type" value="Genomic_DNA"/>
</dbReference>
<evidence type="ECO:0000313" key="5">
    <source>
        <dbReference type="Proteomes" id="UP000284296"/>
    </source>
</evidence>
<proteinExistence type="predicted"/>
<dbReference type="PROSITE" id="PS51257">
    <property type="entry name" value="PROKAR_LIPOPROTEIN"/>
    <property type="match status" value="1"/>
</dbReference>
<dbReference type="Gene3D" id="2.60.120.380">
    <property type="match status" value="2"/>
</dbReference>
<accession>A0A396FDL4</accession>
<evidence type="ECO:0008006" key="6">
    <source>
        <dbReference type="Google" id="ProtNLM"/>
    </source>
</evidence>
<gene>
    <name evidence="3" type="ORF">DW001_16380</name>
    <name evidence="2" type="ORF">DWX06_01295</name>
</gene>
<dbReference type="EMBL" id="QRPB01000036">
    <property type="protein sequence ID" value="RHL75078.1"/>
    <property type="molecule type" value="Genomic_DNA"/>
</dbReference>
<dbReference type="RefSeq" id="WP_117922235.1">
    <property type="nucleotide sequence ID" value="NZ_QRPB01000036.1"/>
</dbReference>
<keyword evidence="1" id="KW-0732">Signal</keyword>
<reference evidence="4 5" key="1">
    <citation type="submission" date="2018-08" db="EMBL/GenBank/DDBJ databases">
        <title>A genome reference for cultivated species of the human gut microbiota.</title>
        <authorList>
            <person name="Zou Y."/>
            <person name="Xue W."/>
            <person name="Luo G."/>
        </authorList>
    </citation>
    <scope>NUCLEOTIDE SEQUENCE [LARGE SCALE GENOMIC DNA]</scope>
    <source>
        <strain evidence="2 5">AF18-16LB</strain>
        <strain evidence="3 4">AF36-2BH</strain>
    </source>
</reference>
<dbReference type="SUPFAM" id="SSF89260">
    <property type="entry name" value="Collagen-binding domain"/>
    <property type="match status" value="1"/>
</dbReference>
<dbReference type="Proteomes" id="UP000266698">
    <property type="component" value="Unassembled WGS sequence"/>
</dbReference>
<name>A0A396FDL4_9FIRM</name>
<feature type="chain" id="PRO_5036334531" description="Peptidase C-terminal archaeal/bacterial domain-containing protein" evidence="1">
    <location>
        <begin position="27"/>
        <end position="492"/>
    </location>
</feature>
<dbReference type="Proteomes" id="UP000284296">
    <property type="component" value="Unassembled WGS sequence"/>
</dbReference>
<evidence type="ECO:0000313" key="2">
    <source>
        <dbReference type="EMBL" id="RGT84787.1"/>
    </source>
</evidence>
<comment type="caution">
    <text evidence="3">The sequence shown here is derived from an EMBL/GenBank/DDBJ whole genome shotgun (WGS) entry which is preliminary data.</text>
</comment>
<evidence type="ECO:0000256" key="1">
    <source>
        <dbReference type="SAM" id="SignalP"/>
    </source>
</evidence>
<evidence type="ECO:0000313" key="4">
    <source>
        <dbReference type="Proteomes" id="UP000266698"/>
    </source>
</evidence>
<feature type="signal peptide" evidence="1">
    <location>
        <begin position="1"/>
        <end position="26"/>
    </location>
</feature>
<dbReference type="AlphaFoldDB" id="A0A396FDL4"/>
<evidence type="ECO:0000313" key="3">
    <source>
        <dbReference type="EMBL" id="RHL75078.1"/>
    </source>
</evidence>
<organism evidence="3 4">
    <name type="scientific">Agathobacter rectalis</name>
    <dbReference type="NCBI Taxonomy" id="39491"/>
    <lineage>
        <taxon>Bacteria</taxon>
        <taxon>Bacillati</taxon>
        <taxon>Bacillota</taxon>
        <taxon>Clostridia</taxon>
        <taxon>Lachnospirales</taxon>
        <taxon>Lachnospiraceae</taxon>
        <taxon>Agathobacter</taxon>
    </lineage>
</organism>
<protein>
    <recommendedName>
        <fullName evidence="6">Peptidase C-terminal archaeal/bacterial domain-containing protein</fullName>
    </recommendedName>
</protein>
<sequence>MKKKILSGILALAVMISCSNGISVSAETLQSTPENIISENDGQMEFLQISDEEVPATEIPETELNVEERNYTGTELSLSSIMPYSENDDVSNADPNYAYLVENNNAYQGSIENEKEFRWYRFEITEKSKVTVFLQMAETLDADLYMFSLDTETYSLNLVGGSATEGLGVSEHYADVLEPGIYYFAAGGYEGTGNFAFAFFNSAKDAGYEVNDTLSTATNISIGSSAVGVLDSPLDIDYYKVSVTKGYIMKYSISTTDDYSLVYAGKSGSNAAIYQVGNEDDKVLIMPGVYYFAVLSKNNMYSATSEYTVNFTKVHELSSDSSAKVIGICQEAGIVFQTNSSGSVYYVNGNPIDISYSYSNSSSNSGGSQSYNISIKDRDDVYAYLGDDALAPAAIYYMKSTRPAMNVGSRAALELTFYSDSNFYSVHCRCTGAYKENNLWQDFKAVTVIIDPSTGKLIDIESFNYYYDYAVGSNSLTFTRRYPSMTLYKYGN</sequence>